<keyword evidence="2" id="KW-1185">Reference proteome</keyword>
<dbReference type="Proteomes" id="UP000015102">
    <property type="component" value="Unassembled WGS sequence"/>
</dbReference>
<evidence type="ECO:0000313" key="2">
    <source>
        <dbReference type="Proteomes" id="UP000015102"/>
    </source>
</evidence>
<reference evidence="2" key="1">
    <citation type="submission" date="2013-02" db="EMBL/GenBank/DDBJ databases">
        <authorList>
            <person name="Hughes D."/>
        </authorList>
    </citation>
    <scope>NUCLEOTIDE SEQUENCE</scope>
    <source>
        <strain>Durham</strain>
        <strain evidence="2">NC isolate 2 -- Noor lab</strain>
    </source>
</reference>
<protein>
    <submittedName>
        <fullName evidence="1">Uncharacterized protein</fullName>
    </submittedName>
</protein>
<proteinExistence type="predicted"/>
<dbReference type="AlphaFoldDB" id="T1GCY3"/>
<dbReference type="EMBL" id="CAQQ02078383">
    <property type="status" value="NOT_ANNOTATED_CDS"/>
    <property type="molecule type" value="Genomic_DNA"/>
</dbReference>
<name>T1GCY3_MEGSC</name>
<dbReference type="EnsemblMetazoa" id="MESCA001156-RA">
    <property type="protein sequence ID" value="MESCA001156-PA"/>
    <property type="gene ID" value="MESCA001156"/>
</dbReference>
<evidence type="ECO:0000313" key="1">
    <source>
        <dbReference type="EnsemblMetazoa" id="MESCA001156-PA"/>
    </source>
</evidence>
<dbReference type="InterPro" id="IPR026698">
    <property type="entry name" value="UPF_C3orf38"/>
</dbReference>
<dbReference type="OMA" id="NILKCED"/>
<sequence length="233" mass="26774">MLKDFEEKGIRDFLGSIPEEIVMSVANTFTKNCIDHKSLPESIETIFRHTKEFPQTLLDKKLITKEVLYKYLIQNQRVPTTEITKSNLIQEVIRFWKDRYSETKVAVIEPQKVVTQLSEEEFPINLLARSFTDWFFKSLNQNILKCEDFYADATLQLNTQANDGVDEQRTSTPNEILHTIYAVKNQFGFFFNPNITHFGVQGRMSPHGATLVLGCGTLHTLETCVGVFESALQ</sequence>
<dbReference type="PANTHER" id="PTHR21084">
    <property type="entry name" value="DENSE INCISORS"/>
    <property type="match status" value="1"/>
</dbReference>
<organism evidence="1 2">
    <name type="scientific">Megaselia scalaris</name>
    <name type="common">Humpbacked fly</name>
    <name type="synonym">Phora scalaris</name>
    <dbReference type="NCBI Taxonomy" id="36166"/>
    <lineage>
        <taxon>Eukaryota</taxon>
        <taxon>Metazoa</taxon>
        <taxon>Ecdysozoa</taxon>
        <taxon>Arthropoda</taxon>
        <taxon>Hexapoda</taxon>
        <taxon>Insecta</taxon>
        <taxon>Pterygota</taxon>
        <taxon>Neoptera</taxon>
        <taxon>Endopterygota</taxon>
        <taxon>Diptera</taxon>
        <taxon>Brachycera</taxon>
        <taxon>Muscomorpha</taxon>
        <taxon>Platypezoidea</taxon>
        <taxon>Phoridae</taxon>
        <taxon>Megaseliini</taxon>
        <taxon>Megaselia</taxon>
    </lineage>
</organism>
<reference evidence="1" key="2">
    <citation type="submission" date="2015-06" db="UniProtKB">
        <authorList>
            <consortium name="EnsemblMetazoa"/>
        </authorList>
    </citation>
    <scope>IDENTIFICATION</scope>
</reference>
<dbReference type="HOGENOM" id="CLU_060119_0_0_1"/>
<dbReference type="PANTHER" id="PTHR21084:SF1">
    <property type="entry name" value="DENSE INCISORS"/>
    <property type="match status" value="1"/>
</dbReference>
<dbReference type="Pfam" id="PF15008">
    <property type="entry name" value="DUF4518"/>
    <property type="match status" value="1"/>
</dbReference>
<accession>T1GCY3</accession>